<protein>
    <submittedName>
        <fullName evidence="1">Uncharacterized protein</fullName>
    </submittedName>
</protein>
<reference evidence="1" key="2">
    <citation type="journal article" date="2022" name="New Phytol.">
        <title>Evolutionary transition to the ectomycorrhizal habit in the genomes of a hyperdiverse lineage of mushroom-forming fungi.</title>
        <authorList>
            <person name="Looney B."/>
            <person name="Miyauchi S."/>
            <person name="Morin E."/>
            <person name="Drula E."/>
            <person name="Courty P.E."/>
            <person name="Kohler A."/>
            <person name="Kuo A."/>
            <person name="LaButti K."/>
            <person name="Pangilinan J."/>
            <person name="Lipzen A."/>
            <person name="Riley R."/>
            <person name="Andreopoulos W."/>
            <person name="He G."/>
            <person name="Johnson J."/>
            <person name="Nolan M."/>
            <person name="Tritt A."/>
            <person name="Barry K.W."/>
            <person name="Grigoriev I.V."/>
            <person name="Nagy L.G."/>
            <person name="Hibbett D."/>
            <person name="Henrissat B."/>
            <person name="Matheny P.B."/>
            <person name="Labbe J."/>
            <person name="Martin F.M."/>
        </authorList>
    </citation>
    <scope>NUCLEOTIDE SEQUENCE</scope>
    <source>
        <strain evidence="1">EC-137</strain>
    </source>
</reference>
<proteinExistence type="predicted"/>
<dbReference type="Proteomes" id="UP000814128">
    <property type="component" value="Unassembled WGS sequence"/>
</dbReference>
<evidence type="ECO:0000313" key="1">
    <source>
        <dbReference type="EMBL" id="KAI0027096.1"/>
    </source>
</evidence>
<feature type="non-terminal residue" evidence="1">
    <location>
        <position position="224"/>
    </location>
</feature>
<dbReference type="EMBL" id="MU274006">
    <property type="protein sequence ID" value="KAI0027096.1"/>
    <property type="molecule type" value="Genomic_DNA"/>
</dbReference>
<gene>
    <name evidence="1" type="ORF">K488DRAFT_6309</name>
</gene>
<reference evidence="1" key="1">
    <citation type="submission" date="2021-02" db="EMBL/GenBank/DDBJ databases">
        <authorList>
            <consortium name="DOE Joint Genome Institute"/>
            <person name="Ahrendt S."/>
            <person name="Looney B.P."/>
            <person name="Miyauchi S."/>
            <person name="Morin E."/>
            <person name="Drula E."/>
            <person name="Courty P.E."/>
            <person name="Chicoki N."/>
            <person name="Fauchery L."/>
            <person name="Kohler A."/>
            <person name="Kuo A."/>
            <person name="Labutti K."/>
            <person name="Pangilinan J."/>
            <person name="Lipzen A."/>
            <person name="Riley R."/>
            <person name="Andreopoulos W."/>
            <person name="He G."/>
            <person name="Johnson J."/>
            <person name="Barry K.W."/>
            <person name="Grigoriev I.V."/>
            <person name="Nagy L."/>
            <person name="Hibbett D."/>
            <person name="Henrissat B."/>
            <person name="Matheny P.B."/>
            <person name="Labbe J."/>
            <person name="Martin F."/>
        </authorList>
    </citation>
    <scope>NUCLEOTIDE SEQUENCE</scope>
    <source>
        <strain evidence="1">EC-137</strain>
    </source>
</reference>
<keyword evidence="2" id="KW-1185">Reference proteome</keyword>
<name>A0ACB8Q6S4_9AGAM</name>
<evidence type="ECO:0000313" key="2">
    <source>
        <dbReference type="Proteomes" id="UP000814128"/>
    </source>
</evidence>
<accession>A0ACB8Q6S4</accession>
<comment type="caution">
    <text evidence="1">The sequence shown here is derived from an EMBL/GenBank/DDBJ whole genome shotgun (WGS) entry which is preliminary data.</text>
</comment>
<organism evidence="1 2">
    <name type="scientific">Vararia minispora EC-137</name>
    <dbReference type="NCBI Taxonomy" id="1314806"/>
    <lineage>
        <taxon>Eukaryota</taxon>
        <taxon>Fungi</taxon>
        <taxon>Dikarya</taxon>
        <taxon>Basidiomycota</taxon>
        <taxon>Agaricomycotina</taxon>
        <taxon>Agaricomycetes</taxon>
        <taxon>Russulales</taxon>
        <taxon>Lachnocladiaceae</taxon>
        <taxon>Vararia</taxon>
    </lineage>
</organism>
<sequence>MGGLQAYMLLDSGSTGSSLTPDFVHVSGLKAFALKEPIPLFLGCAGSRSTIQFGAFADAHIGPIRASNEYFDVVNVDRYDGILGVPFLRRHGFVLDFERREVRAGGQVIPILEVEEETALLADRTIDDAVPMDDNEEYLAQLQKSWTERCRDIMSGVPPVLPPMREINHEIPLIEEGRNYRYHLPRCSDALKAQLLEKLNKYIEAKWWIPTTVRQAAPMLCIPK</sequence>